<evidence type="ECO:0000313" key="2">
    <source>
        <dbReference type="Proteomes" id="UP001199795"/>
    </source>
</evidence>
<organism evidence="1 2">
    <name type="scientific">Wocania arenilitoris</name>
    <dbReference type="NCBI Taxonomy" id="2044858"/>
    <lineage>
        <taxon>Bacteria</taxon>
        <taxon>Pseudomonadati</taxon>
        <taxon>Bacteroidota</taxon>
        <taxon>Flavobacteriia</taxon>
        <taxon>Flavobacteriales</taxon>
        <taxon>Flavobacteriaceae</taxon>
        <taxon>Wocania</taxon>
    </lineage>
</organism>
<comment type="caution">
    <text evidence="1">The sequence shown here is derived from an EMBL/GenBank/DDBJ whole genome shotgun (WGS) entry which is preliminary data.</text>
</comment>
<proteinExistence type="predicted"/>
<dbReference type="EMBL" id="JAKKDU010000002">
    <property type="protein sequence ID" value="MCF7567262.1"/>
    <property type="molecule type" value="Genomic_DNA"/>
</dbReference>
<evidence type="ECO:0000313" key="1">
    <source>
        <dbReference type="EMBL" id="MCF7567262.1"/>
    </source>
</evidence>
<dbReference type="Proteomes" id="UP001199795">
    <property type="component" value="Unassembled WGS sequence"/>
</dbReference>
<sequence length="215" mass="24814">MKKLIVILGILSLCISCKQKAKTKIAEPELSVAQKIANAHGFENWEKISEIQFKFGQNRNWVWNPKSDNITLKTDKDTISYNRKSLDSISTKADRAFINDKFWLLIPFQLVWDEGITISEPVKAQAPISKSEMNKIILTYSKEGGYTPGDAYDIFYTNDFIIKEWAFRRRNKAEAELINTFENYQDFNGLKLALDHKKAEGDWNLKLSNVKVILE</sequence>
<protein>
    <submittedName>
        <fullName evidence="1">Uncharacterized protein</fullName>
    </submittedName>
</protein>
<keyword evidence="2" id="KW-1185">Reference proteome</keyword>
<accession>A0AAE3JKN3</accession>
<reference evidence="1" key="1">
    <citation type="submission" date="2022-01" db="EMBL/GenBank/DDBJ databases">
        <title>Draft genome sequence of Sabulilitoribacter arenilitoris KCTC 52401.</title>
        <authorList>
            <person name="Oh J.-S."/>
        </authorList>
    </citation>
    <scope>NUCLEOTIDE SEQUENCE</scope>
    <source>
        <strain evidence="1">HMF6543</strain>
    </source>
</reference>
<dbReference type="AlphaFoldDB" id="A0AAE3JKN3"/>
<gene>
    <name evidence="1" type="ORF">L3X37_02635</name>
</gene>
<name>A0AAE3JKN3_9FLAO</name>
<dbReference type="RefSeq" id="WP_237238620.1">
    <property type="nucleotide sequence ID" value="NZ_JAKKDU010000002.1"/>
</dbReference>